<comment type="caution">
    <text evidence="3">The sequence shown here is derived from an EMBL/GenBank/DDBJ whole genome shotgun (WGS) entry which is preliminary data.</text>
</comment>
<dbReference type="Pfam" id="PF06707">
    <property type="entry name" value="DUF1194"/>
    <property type="match status" value="1"/>
</dbReference>
<dbReference type="Pfam" id="PF07589">
    <property type="entry name" value="PEP-CTERM"/>
    <property type="match status" value="1"/>
</dbReference>
<dbReference type="SUPFAM" id="SSF53300">
    <property type="entry name" value="vWA-like"/>
    <property type="match status" value="1"/>
</dbReference>
<accession>A0A926WIY6</accession>
<dbReference type="EMBL" id="JACJQU010000012">
    <property type="protein sequence ID" value="MBD2295368.1"/>
    <property type="molecule type" value="Genomic_DNA"/>
</dbReference>
<dbReference type="NCBIfam" id="TIGR02595">
    <property type="entry name" value="PEP_CTERM"/>
    <property type="match status" value="1"/>
</dbReference>
<sequence length="268" mass="27832">MKISNLFRGTLVAVTCGLSVVAISTSASAAQTLVDLELSLLTDVSGSVVLSEFNLLKQGYVNAFANPDLFNNFISKGQYGKIAVNYIYWSGASEQQETIGWTLIDSVAASQNFANLINTAARPFSGLTAPGSAINFATPKFFNNAFDGTRQVIDVAGDGAQNAGANTLAARNAALAAGVDAINGIIIGGESGLANFYQNNIVGGINADGSPAFLKTATNFQTFGEAIDQKLKAEIKPTTVPEPASLIGILGLGAFGVTSLRKRKQTAI</sequence>
<name>A0A926WIY6_9NOST</name>
<protein>
    <submittedName>
        <fullName evidence="3">DUF1194 domain-containing protein</fullName>
    </submittedName>
</protein>
<dbReference type="Gene3D" id="3.40.50.410">
    <property type="entry name" value="von Willebrand factor, type A domain"/>
    <property type="match status" value="1"/>
</dbReference>
<dbReference type="Proteomes" id="UP000662185">
    <property type="component" value="Unassembled WGS sequence"/>
</dbReference>
<proteinExistence type="predicted"/>
<dbReference type="InterPro" id="IPR036465">
    <property type="entry name" value="vWFA_dom_sf"/>
</dbReference>
<dbReference type="InterPro" id="IPR010607">
    <property type="entry name" value="DUF1194"/>
</dbReference>
<evidence type="ECO:0000313" key="3">
    <source>
        <dbReference type="EMBL" id="MBD2295368.1"/>
    </source>
</evidence>
<reference evidence="4" key="1">
    <citation type="journal article" date="2020" name="ISME J.">
        <title>Comparative genomics reveals insights into cyanobacterial evolution and habitat adaptation.</title>
        <authorList>
            <person name="Chen M.Y."/>
            <person name="Teng W.K."/>
            <person name="Zhao L."/>
            <person name="Hu C.X."/>
            <person name="Zhou Y.K."/>
            <person name="Han B.P."/>
            <person name="Song L.R."/>
            <person name="Shu W.S."/>
        </authorList>
    </citation>
    <scope>NUCLEOTIDE SEQUENCE [LARGE SCALE GENOMIC DNA]</scope>
    <source>
        <strain evidence="4">FACHB-251</strain>
    </source>
</reference>
<evidence type="ECO:0000256" key="1">
    <source>
        <dbReference type="SAM" id="SignalP"/>
    </source>
</evidence>
<dbReference type="AlphaFoldDB" id="A0A926WIY6"/>
<feature type="signal peptide" evidence="1">
    <location>
        <begin position="1"/>
        <end position="29"/>
    </location>
</feature>
<organism evidence="3 4">
    <name type="scientific">Anabaena sphaerica FACHB-251</name>
    <dbReference type="NCBI Taxonomy" id="2692883"/>
    <lineage>
        <taxon>Bacteria</taxon>
        <taxon>Bacillati</taxon>
        <taxon>Cyanobacteriota</taxon>
        <taxon>Cyanophyceae</taxon>
        <taxon>Nostocales</taxon>
        <taxon>Nostocaceae</taxon>
        <taxon>Anabaena</taxon>
    </lineage>
</organism>
<feature type="chain" id="PRO_5038130360" evidence="1">
    <location>
        <begin position="30"/>
        <end position="268"/>
    </location>
</feature>
<gene>
    <name evidence="3" type="ORF">H6G06_18300</name>
</gene>
<dbReference type="InterPro" id="IPR013424">
    <property type="entry name" value="Ice-binding_C"/>
</dbReference>
<evidence type="ECO:0000259" key="2">
    <source>
        <dbReference type="Pfam" id="PF07589"/>
    </source>
</evidence>
<feature type="domain" description="Ice-binding protein C-terminal" evidence="2">
    <location>
        <begin position="239"/>
        <end position="263"/>
    </location>
</feature>
<evidence type="ECO:0000313" key="4">
    <source>
        <dbReference type="Proteomes" id="UP000662185"/>
    </source>
</evidence>
<keyword evidence="4" id="KW-1185">Reference proteome</keyword>
<keyword evidence="1" id="KW-0732">Signal</keyword>